<dbReference type="Gene3D" id="1.20.1530.20">
    <property type="match status" value="1"/>
</dbReference>
<feature type="transmembrane region" description="Helical" evidence="8">
    <location>
        <begin position="211"/>
        <end position="235"/>
    </location>
</feature>
<sequence length="925" mass="97524">MASAATVTVLSTVTASAATHAATAAAPQAGVLEGSNPVHYDPKDPIILFIVQASIIIIFCRLLYFPLKYFGQPRVIAEVIGGIILGPSVMARIPGFQQAIFPAESMPVLANVANLGLIIFMFITALEVDLNLFLQNWKVAVSVSFAGLVLPFGMGCGIAVGIYNEFAGDMVKNVNFGVFALFVGTAIAITAFPVLCRILTELNLLGTSVGVTTLAAGVGNDVVGWILLALCVSLVNNASGLAALWALLCCVGWILLLVFAVRPAFIWMLKRSGSLQDGPSPGMVTMTLLLVLCSSFFTGIIGVHPIFGGFLVGLICPHEGGFAIKLTQKIEDFVGVLFLPLYFALSGLKTDIGLLNDGIVWAYVVAITLLSFAGKIIGGTLAARFCGLLWRESAAIGVLMSCKGLVELIVLNIGLQAGILSPRTFTMFVIMALVTTVTTTPVTKWLYPPWYQKKLERWRRGEIDWDGNPIYPEAKGSLEQLESTSVNRVLVHLRLDSLPSVFTLIALLGRTTGTEPSGTGSQSDNKTPGSEDGALQPQTKPGLGRRHLEVHGLRMLELTDRTSSVMQVTEGNDLSESDPVVNVFRTFSQLHEVAVSGKVAIVPTHSYAETLADKANDVGSDLVVIPWSHTGSLAEDQFSPHSVSQQDRFNDRSHLDFVNGTLRSATCSAAVFIDNGFGGPGPGAGKAQKPGLVRSVSRLSIRSQRETATLFLMDRTHHVFMPFFGGSDDRVALRFVLQLAKNRLVTVTIANLKWRPQAADDNLPTSPVDEEEEDATGNMDSVARATSASSGRGAADKAAAAVVLDEVDSSPDAAVQAALERAAPAKGGKKSSGDIVVVGRRHAALPGEKSAARLAADQQGHQDDLRGTLGLVASQLVAGGLTASLLVMKAGARREGGGGSGGGSGKKVGDAGDDSSDEAGVGASR</sequence>
<dbReference type="PANTHER" id="PTHR32468">
    <property type="entry name" value="CATION/H + ANTIPORTER"/>
    <property type="match status" value="1"/>
</dbReference>
<feature type="region of interest" description="Disordered" evidence="7">
    <location>
        <begin position="892"/>
        <end position="925"/>
    </location>
</feature>
<feature type="compositionally biased region" description="Polar residues" evidence="7">
    <location>
        <begin position="513"/>
        <end position="528"/>
    </location>
</feature>
<keyword evidence="3 8" id="KW-0812">Transmembrane</keyword>
<evidence type="ECO:0000256" key="6">
    <source>
        <dbReference type="ARBA" id="ARBA00023136"/>
    </source>
</evidence>
<dbReference type="GO" id="GO:1902600">
    <property type="term" value="P:proton transmembrane transport"/>
    <property type="evidence" value="ECO:0007669"/>
    <property type="project" value="InterPro"/>
</dbReference>
<dbReference type="GeneID" id="20340785"/>
<reference evidence="12" key="1">
    <citation type="submission" date="2010-07" db="EMBL/GenBank/DDBJ databases">
        <title>The genome sequence of Gaeumannomyces graminis var. tritici strain R3-111a-1.</title>
        <authorList>
            <consortium name="The Broad Institute Genome Sequencing Platform"/>
            <person name="Ma L.-J."/>
            <person name="Dead R."/>
            <person name="Young S."/>
            <person name="Zeng Q."/>
            <person name="Koehrsen M."/>
            <person name="Alvarado L."/>
            <person name="Berlin A."/>
            <person name="Chapman S.B."/>
            <person name="Chen Z."/>
            <person name="Freedman E."/>
            <person name="Gellesch M."/>
            <person name="Goldberg J."/>
            <person name="Griggs A."/>
            <person name="Gujja S."/>
            <person name="Heilman E.R."/>
            <person name="Heiman D."/>
            <person name="Hepburn T."/>
            <person name="Howarth C."/>
            <person name="Jen D."/>
            <person name="Larson L."/>
            <person name="Mehta T."/>
            <person name="Neiman D."/>
            <person name="Pearson M."/>
            <person name="Roberts A."/>
            <person name="Saif S."/>
            <person name="Shea T."/>
            <person name="Shenoy N."/>
            <person name="Sisk P."/>
            <person name="Stolte C."/>
            <person name="Sykes S."/>
            <person name="Walk T."/>
            <person name="White J."/>
            <person name="Yandava C."/>
            <person name="Haas B."/>
            <person name="Nusbaum C."/>
            <person name="Birren B."/>
        </authorList>
    </citation>
    <scope>NUCLEOTIDE SEQUENCE [LARGE SCALE GENOMIC DNA]</scope>
    <source>
        <strain evidence="12">R3-111a-1</strain>
    </source>
</reference>
<keyword evidence="6 8" id="KW-0472">Membrane</keyword>
<comment type="subcellular location">
    <subcellularLocation>
        <location evidence="1">Membrane</location>
        <topology evidence="1">Multi-pass membrane protein</topology>
    </subcellularLocation>
</comment>
<dbReference type="EMBL" id="GL385395">
    <property type="protein sequence ID" value="EJT80326.1"/>
    <property type="molecule type" value="Genomic_DNA"/>
</dbReference>
<feature type="compositionally biased region" description="Gly residues" evidence="7">
    <location>
        <begin position="897"/>
        <end position="906"/>
    </location>
</feature>
<evidence type="ECO:0000256" key="5">
    <source>
        <dbReference type="ARBA" id="ARBA00023065"/>
    </source>
</evidence>
<proteinExistence type="predicted"/>
<protein>
    <recommendedName>
        <fullName evidence="9">Cation/H+ exchanger transmembrane domain-containing protein</fullName>
    </recommendedName>
</protein>
<feature type="region of interest" description="Disordered" evidence="7">
    <location>
        <begin position="513"/>
        <end position="544"/>
    </location>
</feature>
<organism evidence="10">
    <name type="scientific">Gaeumannomyces tritici (strain R3-111a-1)</name>
    <name type="common">Wheat and barley take-all root rot fungus</name>
    <name type="synonym">Gaeumannomyces graminis var. tritici</name>
    <dbReference type="NCBI Taxonomy" id="644352"/>
    <lineage>
        <taxon>Eukaryota</taxon>
        <taxon>Fungi</taxon>
        <taxon>Dikarya</taxon>
        <taxon>Ascomycota</taxon>
        <taxon>Pezizomycotina</taxon>
        <taxon>Sordariomycetes</taxon>
        <taxon>Sordariomycetidae</taxon>
        <taxon>Magnaporthales</taxon>
        <taxon>Magnaporthaceae</taxon>
        <taxon>Gaeumannomyces</taxon>
    </lineage>
</organism>
<keyword evidence="5" id="KW-0406">Ion transport</keyword>
<evidence type="ECO:0000313" key="10">
    <source>
        <dbReference type="EMBL" id="EJT80326.1"/>
    </source>
</evidence>
<reference evidence="11" key="5">
    <citation type="submission" date="2018-04" db="UniProtKB">
        <authorList>
            <consortium name="EnsemblFungi"/>
        </authorList>
    </citation>
    <scope>IDENTIFICATION</scope>
    <source>
        <strain evidence="11">R3-111a-1</strain>
    </source>
</reference>
<keyword evidence="4 8" id="KW-1133">Transmembrane helix</keyword>
<feature type="transmembrane region" description="Helical" evidence="8">
    <location>
        <begin position="330"/>
        <end position="348"/>
    </location>
</feature>
<feature type="transmembrane region" description="Helical" evidence="8">
    <location>
        <begin position="425"/>
        <end position="447"/>
    </location>
</feature>
<dbReference type="InterPro" id="IPR050794">
    <property type="entry name" value="CPA2_transporter"/>
</dbReference>
<accession>J3NGD6</accession>
<feature type="compositionally biased region" description="Low complexity" evidence="7">
    <location>
        <begin position="781"/>
        <end position="790"/>
    </location>
</feature>
<dbReference type="STRING" id="644352.J3NGD6"/>
<evidence type="ECO:0000313" key="11">
    <source>
        <dbReference type="EnsemblFungi" id="EJT80326"/>
    </source>
</evidence>
<dbReference type="RefSeq" id="XP_009216335.1">
    <property type="nucleotide sequence ID" value="XM_009218071.1"/>
</dbReference>
<dbReference type="FunCoup" id="J3NGD6">
    <property type="interactions" value="170"/>
</dbReference>
<feature type="transmembrane region" description="Helical" evidence="8">
    <location>
        <begin position="45"/>
        <end position="64"/>
    </location>
</feature>
<evidence type="ECO:0000259" key="9">
    <source>
        <dbReference type="Pfam" id="PF00999"/>
    </source>
</evidence>
<evidence type="ECO:0000256" key="1">
    <source>
        <dbReference type="ARBA" id="ARBA00004141"/>
    </source>
</evidence>
<dbReference type="InterPro" id="IPR006153">
    <property type="entry name" value="Cation/H_exchanger_TM"/>
</dbReference>
<evidence type="ECO:0000313" key="12">
    <source>
        <dbReference type="Proteomes" id="UP000006039"/>
    </source>
</evidence>
<evidence type="ECO:0000256" key="8">
    <source>
        <dbReference type="SAM" id="Phobius"/>
    </source>
</evidence>
<feature type="region of interest" description="Disordered" evidence="7">
    <location>
        <begin position="758"/>
        <end position="790"/>
    </location>
</feature>
<reference evidence="10" key="2">
    <citation type="submission" date="2010-07" db="EMBL/GenBank/DDBJ databases">
        <authorList>
            <consortium name="The Broad Institute Genome Sequencing Platform"/>
            <consortium name="Broad Institute Genome Sequencing Center for Infectious Disease"/>
            <person name="Ma L.-J."/>
            <person name="Dead R."/>
            <person name="Young S."/>
            <person name="Zeng Q."/>
            <person name="Koehrsen M."/>
            <person name="Alvarado L."/>
            <person name="Berlin A."/>
            <person name="Chapman S.B."/>
            <person name="Chen Z."/>
            <person name="Freedman E."/>
            <person name="Gellesch M."/>
            <person name="Goldberg J."/>
            <person name="Griggs A."/>
            <person name="Gujja S."/>
            <person name="Heilman E.R."/>
            <person name="Heiman D."/>
            <person name="Hepburn T."/>
            <person name="Howarth C."/>
            <person name="Jen D."/>
            <person name="Larson L."/>
            <person name="Mehta T."/>
            <person name="Neiman D."/>
            <person name="Pearson M."/>
            <person name="Roberts A."/>
            <person name="Saif S."/>
            <person name="Shea T."/>
            <person name="Shenoy N."/>
            <person name="Sisk P."/>
            <person name="Stolte C."/>
            <person name="Sykes S."/>
            <person name="Walk T."/>
            <person name="White J."/>
            <person name="Yandava C."/>
            <person name="Haas B."/>
            <person name="Nusbaum C."/>
            <person name="Birren B."/>
        </authorList>
    </citation>
    <scope>NUCLEOTIDE SEQUENCE</scope>
    <source>
        <strain evidence="10">R3-111a-1</strain>
    </source>
</reference>
<dbReference type="InterPro" id="IPR038770">
    <property type="entry name" value="Na+/solute_symporter_sf"/>
</dbReference>
<keyword evidence="12" id="KW-1185">Reference proteome</keyword>
<feature type="domain" description="Cation/H+ exchanger transmembrane" evidence="9">
    <location>
        <begin position="56"/>
        <end position="445"/>
    </location>
</feature>
<reference evidence="11" key="4">
    <citation type="journal article" date="2015" name="G3 (Bethesda)">
        <title>Genome sequences of three phytopathogenic species of the Magnaporthaceae family of fungi.</title>
        <authorList>
            <person name="Okagaki L.H."/>
            <person name="Nunes C.C."/>
            <person name="Sailsbery J."/>
            <person name="Clay B."/>
            <person name="Brown D."/>
            <person name="John T."/>
            <person name="Oh Y."/>
            <person name="Young N."/>
            <person name="Fitzgerald M."/>
            <person name="Haas B.J."/>
            <person name="Zeng Q."/>
            <person name="Young S."/>
            <person name="Adiconis X."/>
            <person name="Fan L."/>
            <person name="Levin J.Z."/>
            <person name="Mitchell T.K."/>
            <person name="Okubara P.A."/>
            <person name="Farman M.L."/>
            <person name="Kohn L.M."/>
            <person name="Birren B."/>
            <person name="Ma L.-J."/>
            <person name="Dean R.A."/>
        </authorList>
    </citation>
    <scope>NUCLEOTIDE SEQUENCE</scope>
    <source>
        <strain evidence="11">R3-111a-1</strain>
    </source>
</reference>
<evidence type="ECO:0000256" key="3">
    <source>
        <dbReference type="ARBA" id="ARBA00022692"/>
    </source>
</evidence>
<dbReference type="EnsemblFungi" id="EJT80326">
    <property type="protein sequence ID" value="EJT80326"/>
    <property type="gene ID" value="GGTG_00327"/>
</dbReference>
<name>J3NGD6_GAET3</name>
<reference evidence="10" key="3">
    <citation type="submission" date="2010-09" db="EMBL/GenBank/DDBJ databases">
        <title>Annotation of Gaeumannomyces graminis var. tritici R3-111a-1.</title>
        <authorList>
            <consortium name="The Broad Institute Genome Sequencing Platform"/>
            <person name="Ma L.-J."/>
            <person name="Dead R."/>
            <person name="Young S.K."/>
            <person name="Zeng Q."/>
            <person name="Gargeya S."/>
            <person name="Fitzgerald M."/>
            <person name="Haas B."/>
            <person name="Abouelleil A."/>
            <person name="Alvarado L."/>
            <person name="Arachchi H.M."/>
            <person name="Berlin A."/>
            <person name="Brown A."/>
            <person name="Chapman S.B."/>
            <person name="Chen Z."/>
            <person name="Dunbar C."/>
            <person name="Freedman E."/>
            <person name="Gearin G."/>
            <person name="Gellesch M."/>
            <person name="Goldberg J."/>
            <person name="Griggs A."/>
            <person name="Gujja S."/>
            <person name="Heiman D."/>
            <person name="Howarth C."/>
            <person name="Larson L."/>
            <person name="Lui A."/>
            <person name="MacDonald P.J.P."/>
            <person name="Mehta T."/>
            <person name="Montmayeur A."/>
            <person name="Murphy C."/>
            <person name="Neiman D."/>
            <person name="Pearson M."/>
            <person name="Priest M."/>
            <person name="Roberts A."/>
            <person name="Saif S."/>
            <person name="Shea T."/>
            <person name="Shenoy N."/>
            <person name="Sisk P."/>
            <person name="Stolte C."/>
            <person name="Sykes S."/>
            <person name="Yandava C."/>
            <person name="Wortman J."/>
            <person name="Nusbaum C."/>
            <person name="Birren B."/>
        </authorList>
    </citation>
    <scope>NUCLEOTIDE SEQUENCE</scope>
    <source>
        <strain evidence="10">R3-111a-1</strain>
    </source>
</reference>
<dbReference type="Pfam" id="PF00999">
    <property type="entry name" value="Na_H_Exchanger"/>
    <property type="match status" value="1"/>
</dbReference>
<dbReference type="PANTHER" id="PTHR32468:SF0">
    <property type="entry name" value="K(+)_H(+) ANTIPORTER 1"/>
    <property type="match status" value="1"/>
</dbReference>
<dbReference type="Proteomes" id="UP000006039">
    <property type="component" value="Unassembled WGS sequence"/>
</dbReference>
<feature type="transmembrane region" description="Helical" evidence="8">
    <location>
        <begin position="108"/>
        <end position="128"/>
    </location>
</feature>
<gene>
    <name evidence="11" type="primary">20340785</name>
    <name evidence="10" type="ORF">GGTG_00327</name>
</gene>
<feature type="transmembrane region" description="Helical" evidence="8">
    <location>
        <begin position="241"/>
        <end position="261"/>
    </location>
</feature>
<feature type="transmembrane region" description="Helical" evidence="8">
    <location>
        <begin position="76"/>
        <end position="96"/>
    </location>
</feature>
<evidence type="ECO:0000256" key="7">
    <source>
        <dbReference type="SAM" id="MobiDB-lite"/>
    </source>
</evidence>
<dbReference type="HOGENOM" id="CLU_005126_10_0_1"/>
<evidence type="ECO:0000256" key="2">
    <source>
        <dbReference type="ARBA" id="ARBA00022448"/>
    </source>
</evidence>
<dbReference type="AlphaFoldDB" id="J3NGD6"/>
<feature type="transmembrane region" description="Helical" evidence="8">
    <location>
        <begin position="395"/>
        <end position="419"/>
    </location>
</feature>
<dbReference type="OrthoDB" id="2687058at2759"/>
<keyword evidence="2" id="KW-0813">Transport</keyword>
<feature type="transmembrane region" description="Helical" evidence="8">
    <location>
        <begin position="176"/>
        <end position="199"/>
    </location>
</feature>
<feature type="transmembrane region" description="Helical" evidence="8">
    <location>
        <begin position="140"/>
        <end position="164"/>
    </location>
</feature>
<feature type="transmembrane region" description="Helical" evidence="8">
    <location>
        <begin position="360"/>
        <end position="383"/>
    </location>
</feature>
<dbReference type="GO" id="GO:0016020">
    <property type="term" value="C:membrane"/>
    <property type="evidence" value="ECO:0007669"/>
    <property type="project" value="UniProtKB-SubCell"/>
</dbReference>
<dbReference type="eggNOG" id="KOG1650">
    <property type="taxonomic scope" value="Eukaryota"/>
</dbReference>
<evidence type="ECO:0000256" key="4">
    <source>
        <dbReference type="ARBA" id="ARBA00022989"/>
    </source>
</evidence>
<dbReference type="GO" id="GO:0015297">
    <property type="term" value="F:antiporter activity"/>
    <property type="evidence" value="ECO:0007669"/>
    <property type="project" value="InterPro"/>
</dbReference>
<dbReference type="VEuPathDB" id="FungiDB:GGTG_00327"/>